<dbReference type="RefSeq" id="WP_203845784.1">
    <property type="nucleotide sequence ID" value="NZ_BAAAVW010000006.1"/>
</dbReference>
<proteinExistence type="predicted"/>
<dbReference type="AlphaFoldDB" id="A0A919U6X1"/>
<protein>
    <submittedName>
        <fullName evidence="1">Uncharacterized protein</fullName>
    </submittedName>
</protein>
<evidence type="ECO:0000313" key="1">
    <source>
        <dbReference type="EMBL" id="GIG43932.1"/>
    </source>
</evidence>
<dbReference type="Proteomes" id="UP000660611">
    <property type="component" value="Unassembled WGS sequence"/>
</dbReference>
<keyword evidence="2" id="KW-1185">Reference proteome</keyword>
<comment type="caution">
    <text evidence="1">The sequence shown here is derived from an EMBL/GenBank/DDBJ whole genome shotgun (WGS) entry which is preliminary data.</text>
</comment>
<sequence>MDANLDLAGLHLDPGTRTAGVWSAVRPLQGLAGYWPRLWPGWTLQLWDDRSDEQLQRCAGSVTFPTVDPLGRARLAESVMRTWSFFVAEDFHRNWRRVFILRRLVERERENGWFWAREQTRITRQELSTALEAIAGSPWPAPRWPHFKGPRRSGISRLLRR</sequence>
<reference evidence="1" key="1">
    <citation type="submission" date="2021-01" db="EMBL/GenBank/DDBJ databases">
        <title>Whole genome shotgun sequence of Dactylosporangium siamense NBRC 106093.</title>
        <authorList>
            <person name="Komaki H."/>
            <person name="Tamura T."/>
        </authorList>
    </citation>
    <scope>NUCLEOTIDE SEQUENCE</scope>
    <source>
        <strain evidence="1">NBRC 106093</strain>
    </source>
</reference>
<organism evidence="1 2">
    <name type="scientific">Dactylosporangium siamense</name>
    <dbReference type="NCBI Taxonomy" id="685454"/>
    <lineage>
        <taxon>Bacteria</taxon>
        <taxon>Bacillati</taxon>
        <taxon>Actinomycetota</taxon>
        <taxon>Actinomycetes</taxon>
        <taxon>Micromonosporales</taxon>
        <taxon>Micromonosporaceae</taxon>
        <taxon>Dactylosporangium</taxon>
    </lineage>
</organism>
<evidence type="ECO:0000313" key="2">
    <source>
        <dbReference type="Proteomes" id="UP000660611"/>
    </source>
</evidence>
<name>A0A919U6X1_9ACTN</name>
<accession>A0A919U6X1</accession>
<dbReference type="EMBL" id="BONQ01000029">
    <property type="protein sequence ID" value="GIG43932.1"/>
    <property type="molecule type" value="Genomic_DNA"/>
</dbReference>
<gene>
    <name evidence="1" type="ORF">Dsi01nite_019730</name>
</gene>